<evidence type="ECO:0008006" key="3">
    <source>
        <dbReference type="Google" id="ProtNLM"/>
    </source>
</evidence>
<dbReference type="Proteomes" id="UP001593940">
    <property type="component" value="Unassembled WGS sequence"/>
</dbReference>
<dbReference type="EMBL" id="JBHOMY010000030">
    <property type="protein sequence ID" value="MFC1457395.1"/>
    <property type="molecule type" value="Genomic_DNA"/>
</dbReference>
<gene>
    <name evidence="1" type="ORF">ACETIH_11860</name>
</gene>
<sequence>MSADKHRSLARRTAYPRLAASRGDIGFAVQVKWGYTISPDVSALEELGYLRRSRNSAGGRKRVTCMVVTPAGQAFLQDTLTRRGQDFGPVSLIRTIDPRKIRKGERRKARSQIAGYTNRRVYPGVRTPDLAARARHLEATLSFLSRVMPCAGERG</sequence>
<reference evidence="1 2" key="1">
    <citation type="submission" date="2024-09" db="EMBL/GenBank/DDBJ databases">
        <title>Nodulacao em especies de Leguminosae Basais da Amazonia e Caracterizacao dos Rizobios e Bacterias Associadas aos Nodulos.</title>
        <authorList>
            <person name="Jambeiro I.C.A."/>
            <person name="Lopes I.S."/>
            <person name="Aguiar E.R.G.R."/>
            <person name="Santos A.F.J."/>
            <person name="Dos Santos J.M.F."/>
            <person name="Gross E."/>
        </authorList>
    </citation>
    <scope>NUCLEOTIDE SEQUENCE [LARGE SCALE GENOMIC DNA]</scope>
    <source>
        <strain evidence="1 2">BRUESC1165</strain>
    </source>
</reference>
<dbReference type="RefSeq" id="WP_203274592.1">
    <property type="nucleotide sequence ID" value="NZ_JAFBID010000072.1"/>
</dbReference>
<organism evidence="1 2">
    <name type="scientific">Microvirga arabica</name>
    <dbReference type="NCBI Taxonomy" id="1128671"/>
    <lineage>
        <taxon>Bacteria</taxon>
        <taxon>Pseudomonadati</taxon>
        <taxon>Pseudomonadota</taxon>
        <taxon>Alphaproteobacteria</taxon>
        <taxon>Hyphomicrobiales</taxon>
        <taxon>Methylobacteriaceae</taxon>
        <taxon>Microvirga</taxon>
    </lineage>
</organism>
<proteinExistence type="predicted"/>
<evidence type="ECO:0000313" key="2">
    <source>
        <dbReference type="Proteomes" id="UP001593940"/>
    </source>
</evidence>
<name>A0ABV6Y805_9HYPH</name>
<keyword evidence="2" id="KW-1185">Reference proteome</keyword>
<evidence type="ECO:0000313" key="1">
    <source>
        <dbReference type="EMBL" id="MFC1457395.1"/>
    </source>
</evidence>
<protein>
    <recommendedName>
        <fullName evidence="3">MarR family transcriptional regulator</fullName>
    </recommendedName>
</protein>
<accession>A0ABV6Y805</accession>
<comment type="caution">
    <text evidence="1">The sequence shown here is derived from an EMBL/GenBank/DDBJ whole genome shotgun (WGS) entry which is preliminary data.</text>
</comment>